<evidence type="ECO:0000259" key="8">
    <source>
        <dbReference type="PROSITE" id="PS50888"/>
    </source>
</evidence>
<evidence type="ECO:0000313" key="10">
    <source>
        <dbReference type="WBParaSite" id="PgB01_g133_t06"/>
    </source>
</evidence>
<dbReference type="GO" id="GO:0003677">
    <property type="term" value="F:DNA binding"/>
    <property type="evidence" value="ECO:0007669"/>
    <property type="project" value="UniProtKB-KW"/>
</dbReference>
<dbReference type="WBParaSite" id="PgB01_g133_t06">
    <property type="protein sequence ID" value="PgB01_g133_t06"/>
    <property type="gene ID" value="PgB01_g133"/>
</dbReference>
<accession>A0A914ZFD0</accession>
<dbReference type="SUPFAM" id="SSF47459">
    <property type="entry name" value="HLH, helix-loop-helix DNA-binding domain"/>
    <property type="match status" value="1"/>
</dbReference>
<dbReference type="GO" id="GO:0003700">
    <property type="term" value="F:DNA-binding transcription factor activity"/>
    <property type="evidence" value="ECO:0007669"/>
    <property type="project" value="TreeGrafter"/>
</dbReference>
<dbReference type="PROSITE" id="PS50888">
    <property type="entry name" value="BHLH"/>
    <property type="match status" value="1"/>
</dbReference>
<dbReference type="GO" id="GO:0090575">
    <property type="term" value="C:RNA polymerase II transcription regulator complex"/>
    <property type="evidence" value="ECO:0007669"/>
    <property type="project" value="TreeGrafter"/>
</dbReference>
<evidence type="ECO:0000256" key="5">
    <source>
        <dbReference type="ARBA" id="ARBA00023163"/>
    </source>
</evidence>
<dbReference type="Proteomes" id="UP000887569">
    <property type="component" value="Unplaced"/>
</dbReference>
<dbReference type="InterPro" id="IPR011598">
    <property type="entry name" value="bHLH_dom"/>
</dbReference>
<feature type="region of interest" description="Disordered" evidence="7">
    <location>
        <begin position="55"/>
        <end position="92"/>
    </location>
</feature>
<reference evidence="10" key="1">
    <citation type="submission" date="2022-11" db="UniProtKB">
        <authorList>
            <consortium name="WormBaseParasite"/>
        </authorList>
    </citation>
    <scope>IDENTIFICATION</scope>
</reference>
<dbReference type="SMART" id="SM00353">
    <property type="entry name" value="HLH"/>
    <property type="match status" value="1"/>
</dbReference>
<evidence type="ECO:0000256" key="3">
    <source>
        <dbReference type="ARBA" id="ARBA00023125"/>
    </source>
</evidence>
<sequence>INDCLKMAKKEKEFLFPTLLELFMAPSAIAIMKVARKRRSFEAGGDIAQKAQCLSEAEYSDDDSSSPKSSSPQIDDDRRAHHNELERRRRDHIKDHFMSLKDAIPLLDGEKSSRALILKRAVEYIAMMQK</sequence>
<dbReference type="GO" id="GO:0045944">
    <property type="term" value="P:positive regulation of transcription by RNA polymerase II"/>
    <property type="evidence" value="ECO:0007669"/>
    <property type="project" value="TreeGrafter"/>
</dbReference>
<protein>
    <submittedName>
        <fullName evidence="10">BHLH domain-containing protein</fullName>
    </submittedName>
</protein>
<dbReference type="InterPro" id="IPR036638">
    <property type="entry name" value="HLH_DNA-bd_sf"/>
</dbReference>
<comment type="similarity">
    <text evidence="1">Belongs to the MAX family.</text>
</comment>
<evidence type="ECO:0000256" key="2">
    <source>
        <dbReference type="ARBA" id="ARBA00023015"/>
    </source>
</evidence>
<evidence type="ECO:0000256" key="4">
    <source>
        <dbReference type="ARBA" id="ARBA00023159"/>
    </source>
</evidence>
<keyword evidence="6" id="KW-0539">Nucleus</keyword>
<keyword evidence="2" id="KW-0805">Transcription regulation</keyword>
<dbReference type="AlphaFoldDB" id="A0A914ZFD0"/>
<proteinExistence type="inferred from homology"/>
<dbReference type="Pfam" id="PF00010">
    <property type="entry name" value="HLH"/>
    <property type="match status" value="1"/>
</dbReference>
<organism evidence="9 10">
    <name type="scientific">Parascaris univalens</name>
    <name type="common">Nematode worm</name>
    <dbReference type="NCBI Taxonomy" id="6257"/>
    <lineage>
        <taxon>Eukaryota</taxon>
        <taxon>Metazoa</taxon>
        <taxon>Ecdysozoa</taxon>
        <taxon>Nematoda</taxon>
        <taxon>Chromadorea</taxon>
        <taxon>Rhabditida</taxon>
        <taxon>Spirurina</taxon>
        <taxon>Ascaridomorpha</taxon>
        <taxon>Ascaridoidea</taxon>
        <taxon>Ascarididae</taxon>
        <taxon>Parascaris</taxon>
    </lineage>
</organism>
<evidence type="ECO:0000313" key="9">
    <source>
        <dbReference type="Proteomes" id="UP000887569"/>
    </source>
</evidence>
<feature type="domain" description="BHLH" evidence="8">
    <location>
        <begin position="77"/>
        <end position="128"/>
    </location>
</feature>
<keyword evidence="5" id="KW-0804">Transcription</keyword>
<evidence type="ECO:0000256" key="1">
    <source>
        <dbReference type="ARBA" id="ARBA00007628"/>
    </source>
</evidence>
<keyword evidence="9" id="KW-1185">Reference proteome</keyword>
<name>A0A914ZFD0_PARUN</name>
<feature type="compositionally biased region" description="Basic and acidic residues" evidence="7">
    <location>
        <begin position="75"/>
        <end position="92"/>
    </location>
</feature>
<dbReference type="PANTHER" id="PTHR10328">
    <property type="entry name" value="PROTEIN MAX MYC-ASSOCIATED FACTOR X"/>
    <property type="match status" value="1"/>
</dbReference>
<dbReference type="Gene3D" id="4.10.280.10">
    <property type="entry name" value="Helix-loop-helix DNA-binding domain"/>
    <property type="match status" value="1"/>
</dbReference>
<evidence type="ECO:0000256" key="7">
    <source>
        <dbReference type="SAM" id="MobiDB-lite"/>
    </source>
</evidence>
<keyword evidence="4" id="KW-0010">Activator</keyword>
<dbReference type="PANTHER" id="PTHR10328:SF3">
    <property type="entry name" value="PROTEIN MAX"/>
    <property type="match status" value="1"/>
</dbReference>
<keyword evidence="3" id="KW-0238">DNA-binding</keyword>
<evidence type="ECO:0000256" key="6">
    <source>
        <dbReference type="ARBA" id="ARBA00023242"/>
    </source>
</evidence>
<dbReference type="GO" id="GO:0046983">
    <property type="term" value="F:protein dimerization activity"/>
    <property type="evidence" value="ECO:0007669"/>
    <property type="project" value="InterPro"/>
</dbReference>